<dbReference type="GO" id="GO:0005886">
    <property type="term" value="C:plasma membrane"/>
    <property type="evidence" value="ECO:0007669"/>
    <property type="project" value="UniProtKB-SubCell"/>
</dbReference>
<feature type="domain" description="ABC transporter" evidence="8">
    <location>
        <begin position="4"/>
        <end position="251"/>
    </location>
</feature>
<dbReference type="SUPFAM" id="SSF52540">
    <property type="entry name" value="P-loop containing nucleoside triphosphate hydrolases"/>
    <property type="match status" value="1"/>
</dbReference>
<protein>
    <submittedName>
        <fullName evidence="9">Peptide/nickel transport system ATP-binding protein</fullName>
    </submittedName>
</protein>
<keyword evidence="7" id="KW-0472">Membrane</keyword>
<keyword evidence="5" id="KW-0547">Nucleotide-binding</keyword>
<evidence type="ECO:0000313" key="10">
    <source>
        <dbReference type="Proteomes" id="UP000182977"/>
    </source>
</evidence>
<dbReference type="Gene3D" id="3.40.50.300">
    <property type="entry name" value="P-loop containing nucleotide triphosphate hydrolases"/>
    <property type="match status" value="1"/>
</dbReference>
<dbReference type="InterPro" id="IPR050388">
    <property type="entry name" value="ABC_Ni/Peptide_Import"/>
</dbReference>
<keyword evidence="6 9" id="KW-0067">ATP-binding</keyword>
<evidence type="ECO:0000256" key="4">
    <source>
        <dbReference type="ARBA" id="ARBA00022475"/>
    </source>
</evidence>
<dbReference type="Proteomes" id="UP000182977">
    <property type="component" value="Chromosome I"/>
</dbReference>
<dbReference type="EMBL" id="LT629791">
    <property type="protein sequence ID" value="SDU78718.1"/>
    <property type="molecule type" value="Genomic_DNA"/>
</dbReference>
<dbReference type="Pfam" id="PF08352">
    <property type="entry name" value="oligo_HPY"/>
    <property type="match status" value="1"/>
</dbReference>
<dbReference type="CDD" id="cd03257">
    <property type="entry name" value="ABC_NikE_OppD_transporters"/>
    <property type="match status" value="1"/>
</dbReference>
<evidence type="ECO:0000256" key="2">
    <source>
        <dbReference type="ARBA" id="ARBA00005417"/>
    </source>
</evidence>
<evidence type="ECO:0000256" key="6">
    <source>
        <dbReference type="ARBA" id="ARBA00022840"/>
    </source>
</evidence>
<dbReference type="PANTHER" id="PTHR43297:SF2">
    <property type="entry name" value="DIPEPTIDE TRANSPORT ATP-BINDING PROTEIN DPPD"/>
    <property type="match status" value="1"/>
</dbReference>
<keyword evidence="10" id="KW-1185">Reference proteome</keyword>
<proteinExistence type="inferred from homology"/>
<dbReference type="PROSITE" id="PS00211">
    <property type="entry name" value="ABC_TRANSPORTER_1"/>
    <property type="match status" value="1"/>
</dbReference>
<keyword evidence="4" id="KW-1003">Cell membrane</keyword>
<dbReference type="GO" id="GO:0016887">
    <property type="term" value="F:ATP hydrolysis activity"/>
    <property type="evidence" value="ECO:0007669"/>
    <property type="project" value="InterPro"/>
</dbReference>
<accession>A0A1H2LDK5</accession>
<dbReference type="OrthoDB" id="9809030at2"/>
<evidence type="ECO:0000313" key="9">
    <source>
        <dbReference type="EMBL" id="SDU78718.1"/>
    </source>
</evidence>
<sequence length="324" mass="34468">MSALEIDDVAVEFATESGPVRALDGASLTVRPGSSVAIVGESGSGKSTLASLIGRLQPGNARIVRGSVHVDGRDVAQLDTRALRELRRTMLGSVPQDPIESLDPTLRIGRQLQLVLRLAGKDSGVPARRALLEGVRIDDPDRVLRLHPHEVSGGMAQRIAIAIAMCRSPRILVADEPTAALDAQVREDVIRLMFEQARATGTTIVWLSHDLPTVARWCDEVAVMYAGRIVEHGPAAEVLGSPVHPYTRALAAADPTRVRQGERLASIGGGPPVLHAEADGCAFAPRCAFADDACSAGRPGPSTLRGRVHLCRRAEALERLEVSS</sequence>
<dbReference type="InterPro" id="IPR027417">
    <property type="entry name" value="P-loop_NTPase"/>
</dbReference>
<organism evidence="9 10">
    <name type="scientific">Jiangella alkaliphila</name>
    <dbReference type="NCBI Taxonomy" id="419479"/>
    <lineage>
        <taxon>Bacteria</taxon>
        <taxon>Bacillati</taxon>
        <taxon>Actinomycetota</taxon>
        <taxon>Actinomycetes</taxon>
        <taxon>Jiangellales</taxon>
        <taxon>Jiangellaceae</taxon>
        <taxon>Jiangella</taxon>
    </lineage>
</organism>
<dbReference type="GO" id="GO:0015833">
    <property type="term" value="P:peptide transport"/>
    <property type="evidence" value="ECO:0007669"/>
    <property type="project" value="InterPro"/>
</dbReference>
<dbReference type="AlphaFoldDB" id="A0A1H2LDK5"/>
<dbReference type="GO" id="GO:0005524">
    <property type="term" value="F:ATP binding"/>
    <property type="evidence" value="ECO:0007669"/>
    <property type="project" value="UniProtKB-KW"/>
</dbReference>
<dbReference type="InterPro" id="IPR017871">
    <property type="entry name" value="ABC_transporter-like_CS"/>
</dbReference>
<evidence type="ECO:0000256" key="3">
    <source>
        <dbReference type="ARBA" id="ARBA00022448"/>
    </source>
</evidence>
<evidence type="ECO:0000256" key="5">
    <source>
        <dbReference type="ARBA" id="ARBA00022741"/>
    </source>
</evidence>
<name>A0A1H2LDK5_9ACTN</name>
<reference evidence="10" key="1">
    <citation type="submission" date="2016-10" db="EMBL/GenBank/DDBJ databases">
        <authorList>
            <person name="Varghese N."/>
            <person name="Submissions S."/>
        </authorList>
    </citation>
    <scope>NUCLEOTIDE SEQUENCE [LARGE SCALE GENOMIC DNA]</scope>
    <source>
        <strain evidence="10">DSM 45079</strain>
    </source>
</reference>
<dbReference type="SMART" id="SM00382">
    <property type="entry name" value="AAA"/>
    <property type="match status" value="1"/>
</dbReference>
<dbReference type="InterPro" id="IPR013563">
    <property type="entry name" value="Oligopep_ABC_C"/>
</dbReference>
<gene>
    <name evidence="9" type="ORF">SAMN04488563_5845</name>
</gene>
<dbReference type="NCBIfam" id="TIGR01727">
    <property type="entry name" value="oligo_HPY"/>
    <property type="match status" value="1"/>
</dbReference>
<dbReference type="PROSITE" id="PS50893">
    <property type="entry name" value="ABC_TRANSPORTER_2"/>
    <property type="match status" value="1"/>
</dbReference>
<dbReference type="InterPro" id="IPR003439">
    <property type="entry name" value="ABC_transporter-like_ATP-bd"/>
</dbReference>
<dbReference type="STRING" id="419479.SAMN04488563_5845"/>
<evidence type="ECO:0000259" key="8">
    <source>
        <dbReference type="PROSITE" id="PS50893"/>
    </source>
</evidence>
<evidence type="ECO:0000256" key="7">
    <source>
        <dbReference type="ARBA" id="ARBA00023136"/>
    </source>
</evidence>
<dbReference type="RefSeq" id="WP_046770738.1">
    <property type="nucleotide sequence ID" value="NZ_LBMC01000032.1"/>
</dbReference>
<evidence type="ECO:0000256" key="1">
    <source>
        <dbReference type="ARBA" id="ARBA00004202"/>
    </source>
</evidence>
<dbReference type="InterPro" id="IPR003593">
    <property type="entry name" value="AAA+_ATPase"/>
</dbReference>
<comment type="similarity">
    <text evidence="2">Belongs to the ABC transporter superfamily.</text>
</comment>
<dbReference type="Pfam" id="PF00005">
    <property type="entry name" value="ABC_tran"/>
    <property type="match status" value="1"/>
</dbReference>
<keyword evidence="3" id="KW-0813">Transport</keyword>
<comment type="subcellular location">
    <subcellularLocation>
        <location evidence="1">Cell membrane</location>
        <topology evidence="1">Peripheral membrane protein</topology>
    </subcellularLocation>
</comment>
<dbReference type="PANTHER" id="PTHR43297">
    <property type="entry name" value="OLIGOPEPTIDE TRANSPORT ATP-BINDING PROTEIN APPD"/>
    <property type="match status" value="1"/>
</dbReference>